<dbReference type="Pfam" id="PF00691">
    <property type="entry name" value="OmpA"/>
    <property type="match status" value="2"/>
</dbReference>
<dbReference type="Gene3D" id="3.30.1330.60">
    <property type="entry name" value="OmpA-like domain"/>
    <property type="match status" value="2"/>
</dbReference>
<evidence type="ECO:0000313" key="8">
    <source>
        <dbReference type="Proteomes" id="UP000248790"/>
    </source>
</evidence>
<dbReference type="AlphaFoldDB" id="A0A327X3Z0"/>
<dbReference type="OrthoDB" id="9763897at2"/>
<dbReference type="Proteomes" id="UP000248790">
    <property type="component" value="Unassembled WGS sequence"/>
</dbReference>
<keyword evidence="8" id="KW-1185">Reference proteome</keyword>
<organism evidence="7 8">
    <name type="scientific">Larkinella arboricola</name>
    <dbReference type="NCBI Taxonomy" id="643671"/>
    <lineage>
        <taxon>Bacteria</taxon>
        <taxon>Pseudomonadati</taxon>
        <taxon>Bacteroidota</taxon>
        <taxon>Cytophagia</taxon>
        <taxon>Cytophagales</taxon>
        <taxon>Spirosomataceae</taxon>
        <taxon>Larkinella</taxon>
    </lineage>
</organism>
<keyword evidence="3" id="KW-0998">Cell outer membrane</keyword>
<evidence type="ECO:0000259" key="6">
    <source>
        <dbReference type="PROSITE" id="PS51123"/>
    </source>
</evidence>
<dbReference type="InterPro" id="IPR036737">
    <property type="entry name" value="OmpA-like_sf"/>
</dbReference>
<dbReference type="InterPro" id="IPR006665">
    <property type="entry name" value="OmpA-like"/>
</dbReference>
<evidence type="ECO:0000256" key="2">
    <source>
        <dbReference type="ARBA" id="ARBA00023136"/>
    </source>
</evidence>
<dbReference type="PANTHER" id="PTHR30329">
    <property type="entry name" value="STATOR ELEMENT OF FLAGELLAR MOTOR COMPLEX"/>
    <property type="match status" value="1"/>
</dbReference>
<keyword evidence="5" id="KW-1133">Transmembrane helix</keyword>
<feature type="domain" description="OmpA-like" evidence="6">
    <location>
        <begin position="192"/>
        <end position="309"/>
    </location>
</feature>
<dbReference type="PANTHER" id="PTHR30329:SF21">
    <property type="entry name" value="LIPOPROTEIN YIAD-RELATED"/>
    <property type="match status" value="1"/>
</dbReference>
<comment type="caution">
    <text evidence="7">The sequence shown here is derived from an EMBL/GenBank/DDBJ whole genome shotgun (WGS) entry which is preliminary data.</text>
</comment>
<accession>A0A327X3Z0</accession>
<sequence>MLTTKTPWVVLLLLWMGGSTYWHVCRIKQLCLDDATPSTPVSVATPTRPFTVPGLQFSDGTSTTFRSPGHLAFAKSGADANLNGIRPLLDSLALYLKSNPDKQLQLTGFYDVNEQNSSSESNLGVGRANSIRAYLMSLGIPEGQFQVVGAEKPDLSFTPAGDSLYGGVQFAFLDEVLVKEQKSTEEELANGETFASIFEPMDLYFNTGKIDYIRTAETVKFLEKTKAYLKEHPEQKLLVTGHTDNSGPDALNLTLSRKRADAVKMQFVKAGIAASQIEVEGKGEILPIASNNTEEGRRANRRTSVVVKK</sequence>
<evidence type="ECO:0000256" key="5">
    <source>
        <dbReference type="SAM" id="Phobius"/>
    </source>
</evidence>
<dbReference type="GO" id="GO:0009279">
    <property type="term" value="C:cell outer membrane"/>
    <property type="evidence" value="ECO:0007669"/>
    <property type="project" value="UniProtKB-SubCell"/>
</dbReference>
<gene>
    <name evidence="7" type="ORF">LX87_01498</name>
</gene>
<dbReference type="InterPro" id="IPR050330">
    <property type="entry name" value="Bact_OuterMem_StrucFunc"/>
</dbReference>
<evidence type="ECO:0000313" key="7">
    <source>
        <dbReference type="EMBL" id="RAJ99802.1"/>
    </source>
</evidence>
<reference evidence="7 8" key="1">
    <citation type="submission" date="2018-06" db="EMBL/GenBank/DDBJ databases">
        <title>Genomic Encyclopedia of Archaeal and Bacterial Type Strains, Phase II (KMG-II): from individual species to whole genera.</title>
        <authorList>
            <person name="Goeker M."/>
        </authorList>
    </citation>
    <scope>NUCLEOTIDE SEQUENCE [LARGE SCALE GENOMIC DNA]</scope>
    <source>
        <strain evidence="7 8">DSM 21851</strain>
    </source>
</reference>
<dbReference type="PRINTS" id="PR01021">
    <property type="entry name" value="OMPADOMAIN"/>
</dbReference>
<dbReference type="SUPFAM" id="SSF103088">
    <property type="entry name" value="OmpA-like"/>
    <property type="match status" value="2"/>
</dbReference>
<protein>
    <submittedName>
        <fullName evidence="7">OOP family OmpA-OmpF porin</fullName>
    </submittedName>
</protein>
<name>A0A327X3Z0_LARAB</name>
<dbReference type="RefSeq" id="WP_111627599.1">
    <property type="nucleotide sequence ID" value="NZ_QLMC01000002.1"/>
</dbReference>
<feature type="transmembrane region" description="Helical" evidence="5">
    <location>
        <begin position="7"/>
        <end position="24"/>
    </location>
</feature>
<keyword evidence="2 4" id="KW-0472">Membrane</keyword>
<dbReference type="CDD" id="cd07185">
    <property type="entry name" value="OmpA_C-like"/>
    <property type="match status" value="1"/>
</dbReference>
<comment type="subcellular location">
    <subcellularLocation>
        <location evidence="1">Cell outer membrane</location>
    </subcellularLocation>
</comment>
<dbReference type="PROSITE" id="PS51123">
    <property type="entry name" value="OMPA_2"/>
    <property type="match status" value="1"/>
</dbReference>
<evidence type="ECO:0000256" key="1">
    <source>
        <dbReference type="ARBA" id="ARBA00004442"/>
    </source>
</evidence>
<proteinExistence type="predicted"/>
<dbReference type="EMBL" id="QLMC01000002">
    <property type="protein sequence ID" value="RAJ99802.1"/>
    <property type="molecule type" value="Genomic_DNA"/>
</dbReference>
<keyword evidence="5" id="KW-0812">Transmembrane</keyword>
<evidence type="ECO:0000256" key="3">
    <source>
        <dbReference type="ARBA" id="ARBA00023237"/>
    </source>
</evidence>
<dbReference type="InterPro" id="IPR006664">
    <property type="entry name" value="OMP_bac"/>
</dbReference>
<evidence type="ECO:0000256" key="4">
    <source>
        <dbReference type="PROSITE-ProRule" id="PRU00473"/>
    </source>
</evidence>